<evidence type="ECO:0000256" key="1">
    <source>
        <dbReference type="SAM" id="MobiDB-lite"/>
    </source>
</evidence>
<name>A0ABN8MB36_9CNID</name>
<accession>A0ABN8MB36</accession>
<sequence length="157" mass="17190">MPKGRVEVPWFLERGIGVMNVQEFLTTFAGESEAKTLVNTRPHVSCSETSTTYTAMECSTPEDDAPCPTSEGTPMSDSSTDSPIMETCTTPHQSAEEQPQLGSSLAPQKRTVRSLSWDTGTMTQTRLQILSCVRRERDIILNQISSSTPSSPVSRSM</sequence>
<gene>
    <name evidence="2" type="ORF">PEVE_00025485</name>
</gene>
<dbReference type="EMBL" id="CALNXI010000343">
    <property type="protein sequence ID" value="CAH3025244.1"/>
    <property type="molecule type" value="Genomic_DNA"/>
</dbReference>
<reference evidence="2 3" key="1">
    <citation type="submission" date="2022-05" db="EMBL/GenBank/DDBJ databases">
        <authorList>
            <consortium name="Genoscope - CEA"/>
            <person name="William W."/>
        </authorList>
    </citation>
    <scope>NUCLEOTIDE SEQUENCE [LARGE SCALE GENOMIC DNA]</scope>
</reference>
<comment type="caution">
    <text evidence="2">The sequence shown here is derived from an EMBL/GenBank/DDBJ whole genome shotgun (WGS) entry which is preliminary data.</text>
</comment>
<feature type="region of interest" description="Disordered" evidence="1">
    <location>
        <begin position="57"/>
        <end position="108"/>
    </location>
</feature>
<evidence type="ECO:0000313" key="2">
    <source>
        <dbReference type="EMBL" id="CAH3025244.1"/>
    </source>
</evidence>
<proteinExistence type="predicted"/>
<feature type="compositionally biased region" description="Polar residues" evidence="1">
    <location>
        <begin position="70"/>
        <end position="106"/>
    </location>
</feature>
<keyword evidence="3" id="KW-1185">Reference proteome</keyword>
<organism evidence="2 3">
    <name type="scientific">Porites evermanni</name>
    <dbReference type="NCBI Taxonomy" id="104178"/>
    <lineage>
        <taxon>Eukaryota</taxon>
        <taxon>Metazoa</taxon>
        <taxon>Cnidaria</taxon>
        <taxon>Anthozoa</taxon>
        <taxon>Hexacorallia</taxon>
        <taxon>Scleractinia</taxon>
        <taxon>Fungiina</taxon>
        <taxon>Poritidae</taxon>
        <taxon>Porites</taxon>
    </lineage>
</organism>
<evidence type="ECO:0000313" key="3">
    <source>
        <dbReference type="Proteomes" id="UP001159427"/>
    </source>
</evidence>
<protein>
    <submittedName>
        <fullName evidence="2">Uncharacterized protein</fullName>
    </submittedName>
</protein>
<dbReference type="Proteomes" id="UP001159427">
    <property type="component" value="Unassembled WGS sequence"/>
</dbReference>